<feature type="compositionally biased region" description="Polar residues" evidence="20">
    <location>
        <begin position="785"/>
        <end position="813"/>
    </location>
</feature>
<dbReference type="PROSITE" id="PS50235">
    <property type="entry name" value="USP_3"/>
    <property type="match status" value="1"/>
</dbReference>
<dbReference type="FunFam" id="3.90.70.10:FF:000004">
    <property type="entry name" value="Putative ubiquitin carboxyl-terminal hydrolase 25"/>
    <property type="match status" value="1"/>
</dbReference>
<dbReference type="GeneTree" id="ENSGT00940000157670"/>
<feature type="region of interest" description="Disordered" evidence="20">
    <location>
        <begin position="42"/>
        <end position="97"/>
    </location>
</feature>
<evidence type="ECO:0000256" key="3">
    <source>
        <dbReference type="ARBA" id="ARBA00012759"/>
    </source>
</evidence>
<reference evidence="22" key="3">
    <citation type="submission" date="2025-09" db="UniProtKB">
        <authorList>
            <consortium name="Ensembl"/>
        </authorList>
    </citation>
    <scope>IDENTIFICATION</scope>
</reference>
<gene>
    <name evidence="22" type="primary">USP28</name>
</gene>
<evidence type="ECO:0000256" key="16">
    <source>
        <dbReference type="ARBA" id="ARBA00075171"/>
    </source>
</evidence>
<dbReference type="PROSITE" id="PS00972">
    <property type="entry name" value="USP_1"/>
    <property type="match status" value="1"/>
</dbReference>
<dbReference type="Gene3D" id="1.10.8.10">
    <property type="entry name" value="DNA helicase RuvA subunit, C-terminal domain"/>
    <property type="match status" value="1"/>
</dbReference>
<evidence type="ECO:0000313" key="22">
    <source>
        <dbReference type="Ensembl" id="ENSSHAP00000023431.1"/>
    </source>
</evidence>
<evidence type="ECO:0000313" key="23">
    <source>
        <dbReference type="Proteomes" id="UP000007648"/>
    </source>
</evidence>
<keyword evidence="4" id="KW-1017">Isopeptide bond</keyword>
<evidence type="ECO:0000256" key="14">
    <source>
        <dbReference type="ARBA" id="ARBA00061419"/>
    </source>
</evidence>
<dbReference type="GO" id="GO:0016579">
    <property type="term" value="P:protein deubiquitination"/>
    <property type="evidence" value="ECO:0007669"/>
    <property type="project" value="InterPro"/>
</dbReference>
<dbReference type="InterPro" id="IPR009060">
    <property type="entry name" value="UBA-like_sf"/>
</dbReference>
<dbReference type="Ensembl" id="ENSSHAT00000026285.1">
    <property type="protein sequence ID" value="ENSSHAP00000023431.1"/>
    <property type="gene ID" value="ENSSHAG00000012648.2"/>
</dbReference>
<dbReference type="Gene3D" id="6.10.250.1720">
    <property type="match status" value="1"/>
</dbReference>
<keyword evidence="11" id="KW-0832">Ubl conjugation</keyword>
<evidence type="ECO:0000256" key="18">
    <source>
        <dbReference type="ARBA" id="ARBA00082177"/>
    </source>
</evidence>
<evidence type="ECO:0000256" key="11">
    <source>
        <dbReference type="ARBA" id="ARBA00022843"/>
    </source>
</evidence>
<dbReference type="PROSITE" id="PS00973">
    <property type="entry name" value="USP_2"/>
    <property type="match status" value="1"/>
</dbReference>
<keyword evidence="10" id="KW-0788">Thiol protease</keyword>
<keyword evidence="9" id="KW-0378">Hydrolase</keyword>
<evidence type="ECO:0000256" key="1">
    <source>
        <dbReference type="ARBA" id="ARBA00000707"/>
    </source>
</evidence>
<dbReference type="EC" id="3.4.19.12" evidence="3"/>
<dbReference type="Pfam" id="PF22566">
    <property type="entry name" value="UBA_8"/>
    <property type="match status" value="1"/>
</dbReference>
<evidence type="ECO:0000256" key="5">
    <source>
        <dbReference type="ARBA" id="ARBA00022553"/>
    </source>
</evidence>
<dbReference type="GO" id="GO:0006281">
    <property type="term" value="P:DNA repair"/>
    <property type="evidence" value="ECO:0007669"/>
    <property type="project" value="UniProtKB-KW"/>
</dbReference>
<dbReference type="PANTHER" id="PTHR24006:SF678">
    <property type="entry name" value="UBIQUITIN CARBOXYL-TERMINAL HYDROLASE 28"/>
    <property type="match status" value="1"/>
</dbReference>
<dbReference type="CDD" id="cd20487">
    <property type="entry name" value="USP28_C"/>
    <property type="match status" value="1"/>
</dbReference>
<feature type="coiled-coil region" evidence="19">
    <location>
        <begin position="491"/>
        <end position="518"/>
    </location>
</feature>
<keyword evidence="5" id="KW-0597">Phosphoprotein</keyword>
<evidence type="ECO:0000256" key="8">
    <source>
        <dbReference type="ARBA" id="ARBA00022786"/>
    </source>
</evidence>
<dbReference type="InterPro" id="IPR001394">
    <property type="entry name" value="Peptidase_C19_UCH"/>
</dbReference>
<dbReference type="Pfam" id="PF21909">
    <property type="entry name" value="USP_UIM_N"/>
    <property type="match status" value="1"/>
</dbReference>
<proteinExistence type="inferred from homology"/>
<dbReference type="GO" id="GO:0005654">
    <property type="term" value="C:nucleoplasm"/>
    <property type="evidence" value="ECO:0007669"/>
    <property type="project" value="UniProtKB-SubCell"/>
</dbReference>
<evidence type="ECO:0000259" key="21">
    <source>
        <dbReference type="PROSITE" id="PS50235"/>
    </source>
</evidence>
<evidence type="ECO:0000256" key="17">
    <source>
        <dbReference type="ARBA" id="ARBA00078765"/>
    </source>
</evidence>
<reference evidence="22 23" key="1">
    <citation type="journal article" date="2011" name="Proc. Natl. Acad. Sci. U.S.A.">
        <title>Genetic diversity and population structure of the endangered marsupial Sarcophilus harrisii (Tasmanian devil).</title>
        <authorList>
            <person name="Miller W."/>
            <person name="Hayes V.M."/>
            <person name="Ratan A."/>
            <person name="Petersen D.C."/>
            <person name="Wittekindt N.E."/>
            <person name="Miller J."/>
            <person name="Walenz B."/>
            <person name="Knight J."/>
            <person name="Qi J."/>
            <person name="Zhao F."/>
            <person name="Wang Q."/>
            <person name="Bedoya-Reina O.C."/>
            <person name="Katiyar N."/>
            <person name="Tomsho L.P."/>
            <person name="Kasson L.M."/>
            <person name="Hardie R.A."/>
            <person name="Woodbridge P."/>
            <person name="Tindall E.A."/>
            <person name="Bertelsen M.F."/>
            <person name="Dixon D."/>
            <person name="Pyecroft S."/>
            <person name="Helgen K.M."/>
            <person name="Lesk A.M."/>
            <person name="Pringle T.H."/>
            <person name="Patterson N."/>
            <person name="Zhang Y."/>
            <person name="Kreiss A."/>
            <person name="Woods G.M."/>
            <person name="Jones M.E."/>
            <person name="Schuster S.C."/>
        </authorList>
    </citation>
    <scope>NUCLEOTIDE SEQUENCE [LARGE SCALE GENOMIC DNA]</scope>
</reference>
<dbReference type="FunFam" id="1.10.8.10:FF:000046">
    <property type="entry name" value="ubiquitin carboxyl-terminal hydrolase 28 isoform X2"/>
    <property type="match status" value="1"/>
</dbReference>
<dbReference type="PANTHER" id="PTHR24006">
    <property type="entry name" value="UBIQUITIN CARBOXYL-TERMINAL HYDROLASE"/>
    <property type="match status" value="1"/>
</dbReference>
<evidence type="ECO:0000256" key="12">
    <source>
        <dbReference type="ARBA" id="ARBA00023204"/>
    </source>
</evidence>
<protein>
    <recommendedName>
        <fullName evidence="15">Ubiquitin carboxyl-terminal hydrolase 28</fullName>
        <ecNumber evidence="3">3.4.19.12</ecNumber>
    </recommendedName>
    <alternativeName>
        <fullName evidence="18">Deubiquitinating enzyme 28</fullName>
    </alternativeName>
    <alternativeName>
        <fullName evidence="16">Ubiquitin thioesterase 28</fullName>
    </alternativeName>
    <alternativeName>
        <fullName evidence="17">Ubiquitin-specific-processing protease 28</fullName>
    </alternativeName>
</protein>
<feature type="region of interest" description="Disordered" evidence="20">
    <location>
        <begin position="784"/>
        <end position="815"/>
    </location>
</feature>
<reference evidence="22" key="2">
    <citation type="submission" date="2025-08" db="UniProtKB">
        <authorList>
            <consortium name="Ensembl"/>
        </authorList>
    </citation>
    <scope>IDENTIFICATION</scope>
</reference>
<dbReference type="Proteomes" id="UP000007648">
    <property type="component" value="Unassembled WGS sequence"/>
</dbReference>
<dbReference type="GO" id="GO:0005829">
    <property type="term" value="C:cytosol"/>
    <property type="evidence" value="ECO:0007669"/>
    <property type="project" value="TreeGrafter"/>
</dbReference>
<dbReference type="SUPFAM" id="SSF46934">
    <property type="entry name" value="UBA-like"/>
    <property type="match status" value="1"/>
</dbReference>
<keyword evidence="23" id="KW-1185">Reference proteome</keyword>
<feature type="compositionally biased region" description="Low complexity" evidence="20">
    <location>
        <begin position="58"/>
        <end position="68"/>
    </location>
</feature>
<keyword evidence="6" id="KW-0645">Protease</keyword>
<feature type="compositionally biased region" description="Low complexity" evidence="20">
    <location>
        <begin position="158"/>
        <end position="169"/>
    </location>
</feature>
<evidence type="ECO:0000256" key="19">
    <source>
        <dbReference type="SAM" id="Coils"/>
    </source>
</evidence>
<evidence type="ECO:0000256" key="4">
    <source>
        <dbReference type="ARBA" id="ARBA00022499"/>
    </source>
</evidence>
<evidence type="ECO:0000256" key="13">
    <source>
        <dbReference type="ARBA" id="ARBA00023242"/>
    </source>
</evidence>
<feature type="region of interest" description="Disordered" evidence="20">
    <location>
        <begin position="1"/>
        <end position="25"/>
    </location>
</feature>
<comment type="catalytic activity">
    <reaction evidence="1">
        <text>Thiol-dependent hydrolysis of ester, thioester, amide, peptide and isopeptide bonds formed by the C-terminal Gly of ubiquitin (a 76-residue protein attached to proteins as an intracellular targeting signal).</text>
        <dbReference type="EC" id="3.4.19.12"/>
    </reaction>
</comment>
<evidence type="ECO:0000256" key="6">
    <source>
        <dbReference type="ARBA" id="ARBA00022670"/>
    </source>
</evidence>
<dbReference type="CDD" id="cd02665">
    <property type="entry name" value="Peptidase_C19I"/>
    <property type="match status" value="1"/>
</dbReference>
<dbReference type="InterPro" id="IPR038765">
    <property type="entry name" value="Papain-like_cys_pep_sf"/>
</dbReference>
<accession>A0A7N4NI19</accession>
<evidence type="ECO:0000256" key="15">
    <source>
        <dbReference type="ARBA" id="ARBA00071635"/>
    </source>
</evidence>
<evidence type="ECO:0000256" key="7">
    <source>
        <dbReference type="ARBA" id="ARBA00022763"/>
    </source>
</evidence>
<dbReference type="InterPro" id="IPR054109">
    <property type="entry name" value="UBA_8"/>
</dbReference>
<dbReference type="GO" id="GO:0000077">
    <property type="term" value="P:DNA damage checkpoint signaling"/>
    <property type="evidence" value="ECO:0007669"/>
    <property type="project" value="TreeGrafter"/>
</dbReference>
<dbReference type="SUPFAM" id="SSF54001">
    <property type="entry name" value="Cysteine proteinases"/>
    <property type="match status" value="1"/>
</dbReference>
<dbReference type="InterPro" id="IPR050164">
    <property type="entry name" value="Peptidase_C19"/>
</dbReference>
<comment type="subcellular location">
    <subcellularLocation>
        <location evidence="2">Nucleus</location>
        <location evidence="2">Nucleoplasm</location>
    </subcellularLocation>
</comment>
<feature type="region of interest" description="Disordered" evidence="20">
    <location>
        <begin position="148"/>
        <end position="169"/>
    </location>
</feature>
<organism evidence="22 23">
    <name type="scientific">Sarcophilus harrisii</name>
    <name type="common">Tasmanian devil</name>
    <name type="synonym">Sarcophilus laniarius</name>
    <dbReference type="NCBI Taxonomy" id="9305"/>
    <lineage>
        <taxon>Eukaryota</taxon>
        <taxon>Metazoa</taxon>
        <taxon>Chordata</taxon>
        <taxon>Craniata</taxon>
        <taxon>Vertebrata</taxon>
        <taxon>Euteleostomi</taxon>
        <taxon>Mammalia</taxon>
        <taxon>Metatheria</taxon>
        <taxon>Dasyuromorphia</taxon>
        <taxon>Dasyuridae</taxon>
        <taxon>Sarcophilus</taxon>
    </lineage>
</organism>
<dbReference type="InterPro" id="IPR018200">
    <property type="entry name" value="USP_CS"/>
</dbReference>
<evidence type="ECO:0000256" key="9">
    <source>
        <dbReference type="ARBA" id="ARBA00022801"/>
    </source>
</evidence>
<feature type="domain" description="USP" evidence="21">
    <location>
        <begin position="248"/>
        <end position="734"/>
    </location>
</feature>
<evidence type="ECO:0000256" key="10">
    <source>
        <dbReference type="ARBA" id="ARBA00022807"/>
    </source>
</evidence>
<dbReference type="GO" id="GO:0004843">
    <property type="term" value="F:cysteine-type deubiquitinase activity"/>
    <property type="evidence" value="ECO:0007669"/>
    <property type="project" value="UniProtKB-EC"/>
</dbReference>
<dbReference type="Pfam" id="PF00443">
    <property type="entry name" value="UCH"/>
    <property type="match status" value="1"/>
</dbReference>
<dbReference type="AlphaFoldDB" id="A0A7N4NI19"/>
<dbReference type="GO" id="GO:0006508">
    <property type="term" value="P:proteolysis"/>
    <property type="evidence" value="ECO:0007669"/>
    <property type="project" value="UniProtKB-KW"/>
</dbReference>
<dbReference type="CDD" id="cd14355">
    <property type="entry name" value="UBA_UBP28"/>
    <property type="match status" value="1"/>
</dbReference>
<sequence length="1131" mass="128480">MLPKTPCPADNGPRAPTAAAEAEEEATVMRLKQSHVRGREALRGWGVSQGESGSLWDARAPARPATPSRRARGAASFPASPTPAHARTVPVSPKGWARPRRARVQSCQMLLNQLREITGIQDPSFLHEALKASNGDITQAVSLLTDERVKEPSQDTIAAEPSEGEGSAANKVVPTKVIDPTHDNKDDLQAAIALSLLESPKIQADGRDHNRTHEAATVENKRSKRKRCEVWGENPNPNDWRRVDGWPVGLKNVGNTCWFSAVIQSLFQLSEFRRLVLGYSLPQNILENCRSHTEKRNIVFMQELQYLFALMMGSNRKFVDPSAALDLLKGAFRSADEQQQDVSEFTHKLLDWLEDAFQLAVNVNSPRNKSENPMVQLFYGTFLTEGVHEGKTFCNNETFGQYPLQVNGYRNLDECLEGAMVEGEIEMLPPDHSVKYGQERWFTKLPPVLTFELSRFEFNQSLGQPEKIHNKLEFPQIIYMDRYMYSSKELIRTKREHIRKLKEEVKVLQQKLERYVKYGSGPARFPLPDMLQYVLEFASTKPAEEVPPSGHASSLHCPISDLTAKKSIRAEEYSGKVEVSLSSLEKENLLQSDLINKPFTSSRPSVKMPEHPAPRTITEEEMNFVKTCLQRWRSEIEQDIQDLKNCIATTTQTIEQMYSDPLLHQVPYRLHAVLVHEGQANAGHYWAYIYNRPRNIWLKYNDISVTESSWEELERDSYGGLRNVSAYCLMYINDKLPHFTAEAAATEPDQMLKEVEALSVELKHYIQEDNWRFEQEVEEWEEQQSCKIPQIESSTTSESQDFSDTSQEPSLTPSHGVRCLSSEHAVIAKDQTAQAIANTAYAYEKSGVEAALSEAFHEEYSRLYQLAKETPTPHNDPRLQHVLVYFFQNEAPKRVVERTLLEQFADKNLSYDERSISIMKVAQAKLKEIGPDDMNMEEYKKWHEDYSLFRKVSVYLLTGLELYQNGKCHEALSYLVYAYQSNAALLMKGPSRGVEESVIALYRRKCLLKLNSMAASLFETNEELNVTEGINVMNELIIPCIHLIINNDISKDDLAAIEIMRNHWCSYLGQDIAENLQLRLGEFLPRLLDPSAEIIVLKEPPTIRPNSPYDLCSRFAAVMESIQGASAVTVK</sequence>
<keyword evidence="19" id="KW-0175">Coiled coil</keyword>
<comment type="similarity">
    <text evidence="14">Belongs to the peptidase C19 family. USP28 subfamily.</text>
</comment>
<evidence type="ECO:0000256" key="2">
    <source>
        <dbReference type="ARBA" id="ARBA00004642"/>
    </source>
</evidence>
<keyword evidence="7" id="KW-0227">DNA damage</keyword>
<dbReference type="Gene3D" id="3.90.70.10">
    <property type="entry name" value="Cysteine proteinases"/>
    <property type="match status" value="1"/>
</dbReference>
<keyword evidence="13" id="KW-0539">Nucleus</keyword>
<keyword evidence="8" id="KW-0833">Ubl conjugation pathway</keyword>
<dbReference type="InterPro" id="IPR028889">
    <property type="entry name" value="USP"/>
</dbReference>
<keyword evidence="12" id="KW-0234">DNA repair</keyword>
<dbReference type="InterPro" id="IPR054108">
    <property type="entry name" value="USP25/28_UIM"/>
</dbReference>
<evidence type="ECO:0000256" key="20">
    <source>
        <dbReference type="SAM" id="MobiDB-lite"/>
    </source>
</evidence>
<name>A0A7N4NI19_SARHA</name>